<organism evidence="3 4">
    <name type="scientific">Aureliella helgolandensis</name>
    <dbReference type="NCBI Taxonomy" id="2527968"/>
    <lineage>
        <taxon>Bacteria</taxon>
        <taxon>Pseudomonadati</taxon>
        <taxon>Planctomycetota</taxon>
        <taxon>Planctomycetia</taxon>
        <taxon>Pirellulales</taxon>
        <taxon>Pirellulaceae</taxon>
        <taxon>Aureliella</taxon>
    </lineage>
</organism>
<feature type="transmembrane region" description="Helical" evidence="2">
    <location>
        <begin position="238"/>
        <end position="262"/>
    </location>
</feature>
<feature type="transmembrane region" description="Helical" evidence="2">
    <location>
        <begin position="65"/>
        <end position="84"/>
    </location>
</feature>
<gene>
    <name evidence="3" type="ORF">Q31a_26620</name>
</gene>
<keyword evidence="2" id="KW-0812">Transmembrane</keyword>
<proteinExistence type="predicted"/>
<dbReference type="AlphaFoldDB" id="A0A518G6Z1"/>
<dbReference type="PANTHER" id="PTHR37947">
    <property type="entry name" value="BLL2462 PROTEIN"/>
    <property type="match status" value="1"/>
</dbReference>
<accession>A0A518G6Z1</accession>
<evidence type="ECO:0000256" key="2">
    <source>
        <dbReference type="SAM" id="Phobius"/>
    </source>
</evidence>
<keyword evidence="2" id="KW-1133">Transmembrane helix</keyword>
<evidence type="ECO:0008006" key="5">
    <source>
        <dbReference type="Google" id="ProtNLM"/>
    </source>
</evidence>
<sequence>MSPLSNNLISMPLWAQTRVYYQWLRLEQLDQWWHWLLLSAICILVLSYVVFWYRRDSAEHARPVGWALLLLRVAALLGLLFYFMQLDKRSEQRVVQESRVAVLVDTSLSMTLAGTPSEVGLASSLTRSDEVTQWIAESDLLSQLADRHEVAVYRFDSQAAPSEVAALTRAGGSQAVANANGQDAETPTDPLELDAPLSQALTRGRWLARTAAVLGSLALLSLLVSLGSQILGLRNWPAGGWLLLLGSVLWLAAMFTSAWAILPNSGYTLLSLLTSATPQQVYESPTSSEADALETQASQTQPLPQDWREALQPRGTETRLGDAIRAILDREVGNPLAGIAIFTDGRSNAGIVPKQVAASAINARVPLYFVGIGSDRSPPNVELVEVDVAKRIYPGDQFTLTALVGSSGFDGEVVTVQVMSGPKGTEAANFVLEREQQLEIPVDGSIAQAKFELDPRSVGEWEYRVGVLPPPGDADARDNTASALVEVVERKNRVLIVAGGPTREYQFVRNLLYRDRDVESHVFLQSASSDSSQEAQLMLTEMPSTRERLSEYDAIIAFDADWSSIPDIAVKAMEEWVAEQAGGFVMVAGTVEMPKWIARSASGSRAQNLRSLSPVILDARGSSLLAGGRIESAAAWPLQLTADGRQTDFLWVNDDPESSMETWQAFDGVFGFYSAYQLKPGAKALALFGDPTTAIDGQLPIYMASQFYGAGRVVFLGGGEMWRMRRLGDAYFDRFYTKLVRWVSQGRLLLDSDRGVLLVDREQAALGEQVAVRAVLKNEQYAPLIQSEVVARLIDAQGRNVPLVLRPLADGSQPGVYTGQFPVLVAGEYALQLQLGGIASEEVLLASVRARVPASEMQQAERDDPLMKQLSTETGGQYWVGAQTAAEADEQGVRALVAAIEPQDSVVFLPGTPDRLFQLRWLGWLMIWVASCLSLEWLSRRIHRLA</sequence>
<evidence type="ECO:0000313" key="4">
    <source>
        <dbReference type="Proteomes" id="UP000318017"/>
    </source>
</evidence>
<feature type="transmembrane region" description="Helical" evidence="2">
    <location>
        <begin position="206"/>
        <end position="226"/>
    </location>
</feature>
<dbReference type="EMBL" id="CP036298">
    <property type="protein sequence ID" value="QDV24346.1"/>
    <property type="molecule type" value="Genomic_DNA"/>
</dbReference>
<feature type="region of interest" description="Disordered" evidence="1">
    <location>
        <begin position="283"/>
        <end position="303"/>
    </location>
</feature>
<dbReference type="Proteomes" id="UP000318017">
    <property type="component" value="Chromosome"/>
</dbReference>
<dbReference type="OrthoDB" id="224647at2"/>
<dbReference type="RefSeq" id="WP_145077925.1">
    <property type="nucleotide sequence ID" value="NZ_CP036298.1"/>
</dbReference>
<dbReference type="Gene3D" id="3.40.50.880">
    <property type="match status" value="1"/>
</dbReference>
<dbReference type="InterPro" id="IPR029062">
    <property type="entry name" value="Class_I_gatase-like"/>
</dbReference>
<evidence type="ECO:0000313" key="3">
    <source>
        <dbReference type="EMBL" id="QDV24346.1"/>
    </source>
</evidence>
<keyword evidence="2" id="KW-0472">Membrane</keyword>
<protein>
    <recommendedName>
        <fullName evidence="5">VWFA domain-containing protein</fullName>
    </recommendedName>
</protein>
<dbReference type="KEGG" id="ahel:Q31a_26620"/>
<evidence type="ECO:0000256" key="1">
    <source>
        <dbReference type="SAM" id="MobiDB-lite"/>
    </source>
</evidence>
<keyword evidence="4" id="KW-1185">Reference proteome</keyword>
<name>A0A518G6Z1_9BACT</name>
<dbReference type="PANTHER" id="PTHR37947:SF1">
    <property type="entry name" value="BLL2462 PROTEIN"/>
    <property type="match status" value="1"/>
</dbReference>
<reference evidence="3 4" key="1">
    <citation type="submission" date="2019-02" db="EMBL/GenBank/DDBJ databases">
        <title>Deep-cultivation of Planctomycetes and their phenomic and genomic characterization uncovers novel biology.</title>
        <authorList>
            <person name="Wiegand S."/>
            <person name="Jogler M."/>
            <person name="Boedeker C."/>
            <person name="Pinto D."/>
            <person name="Vollmers J."/>
            <person name="Rivas-Marin E."/>
            <person name="Kohn T."/>
            <person name="Peeters S.H."/>
            <person name="Heuer A."/>
            <person name="Rast P."/>
            <person name="Oberbeckmann S."/>
            <person name="Bunk B."/>
            <person name="Jeske O."/>
            <person name="Meyerdierks A."/>
            <person name="Storesund J.E."/>
            <person name="Kallscheuer N."/>
            <person name="Luecker S."/>
            <person name="Lage O.M."/>
            <person name="Pohl T."/>
            <person name="Merkel B.J."/>
            <person name="Hornburger P."/>
            <person name="Mueller R.-W."/>
            <person name="Bruemmer F."/>
            <person name="Labrenz M."/>
            <person name="Spormann A.M."/>
            <person name="Op den Camp H."/>
            <person name="Overmann J."/>
            <person name="Amann R."/>
            <person name="Jetten M.S.M."/>
            <person name="Mascher T."/>
            <person name="Medema M.H."/>
            <person name="Devos D.P."/>
            <person name="Kaster A.-K."/>
            <person name="Ovreas L."/>
            <person name="Rohde M."/>
            <person name="Galperin M.Y."/>
            <person name="Jogler C."/>
        </authorList>
    </citation>
    <scope>NUCLEOTIDE SEQUENCE [LARGE SCALE GENOMIC DNA]</scope>
    <source>
        <strain evidence="3 4">Q31a</strain>
    </source>
</reference>
<dbReference type="SUPFAM" id="SSF53300">
    <property type="entry name" value="vWA-like"/>
    <property type="match status" value="1"/>
</dbReference>
<dbReference type="SUPFAM" id="SSF52317">
    <property type="entry name" value="Class I glutamine amidotransferase-like"/>
    <property type="match status" value="1"/>
</dbReference>
<dbReference type="InterPro" id="IPR036465">
    <property type="entry name" value="vWFA_dom_sf"/>
</dbReference>
<dbReference type="Gene3D" id="3.40.50.410">
    <property type="entry name" value="von Willebrand factor, type A domain"/>
    <property type="match status" value="1"/>
</dbReference>
<feature type="transmembrane region" description="Helical" evidence="2">
    <location>
        <begin position="32"/>
        <end position="53"/>
    </location>
</feature>